<dbReference type="PROSITE" id="PS00163">
    <property type="entry name" value="FUMARATE_LYASES"/>
    <property type="match status" value="1"/>
</dbReference>
<name>A0A2Z4AIL1_9BACT</name>
<reference evidence="8 9" key="1">
    <citation type="submission" date="2018-06" db="EMBL/GenBank/DDBJ databases">
        <title>Draft Genome Sequence of a Novel Marine Bacterium Related to the Verrucomicrobia.</title>
        <authorList>
            <person name="Vosseberg J."/>
            <person name="Martijn J."/>
            <person name="Ettema T.J.G."/>
        </authorList>
    </citation>
    <scope>NUCLEOTIDE SEQUENCE [LARGE SCALE GENOMIC DNA]</scope>
    <source>
        <strain evidence="8">TARA_B100001123</strain>
    </source>
</reference>
<dbReference type="PANTHER" id="PTHR11444">
    <property type="entry name" value="ASPARTATEAMMONIA/ARGININOSUCCINATE/ADENYLOSUCCINATE LYASE"/>
    <property type="match status" value="1"/>
</dbReference>
<dbReference type="Pfam" id="PF00206">
    <property type="entry name" value="Lyase_1"/>
    <property type="match status" value="1"/>
</dbReference>
<dbReference type="InterPro" id="IPR018951">
    <property type="entry name" value="Fumarase_C_C"/>
</dbReference>
<keyword evidence="2 5" id="KW-0963">Cytoplasm</keyword>
<dbReference type="PRINTS" id="PR00145">
    <property type="entry name" value="ARGSUCLYASE"/>
</dbReference>
<comment type="catalytic activity">
    <reaction evidence="5">
        <text>(S)-malate = fumarate + H2O</text>
        <dbReference type="Rhea" id="RHEA:12460"/>
        <dbReference type="ChEBI" id="CHEBI:15377"/>
        <dbReference type="ChEBI" id="CHEBI:15589"/>
        <dbReference type="ChEBI" id="CHEBI:29806"/>
        <dbReference type="EC" id="4.2.1.2"/>
    </reaction>
</comment>
<dbReference type="SUPFAM" id="SSF48557">
    <property type="entry name" value="L-aspartase-like"/>
    <property type="match status" value="1"/>
</dbReference>
<dbReference type="EC" id="4.2.1.2" evidence="5"/>
<evidence type="ECO:0000313" key="8">
    <source>
        <dbReference type="EMBL" id="AWT59957.1"/>
    </source>
</evidence>
<dbReference type="GO" id="GO:0005737">
    <property type="term" value="C:cytoplasm"/>
    <property type="evidence" value="ECO:0007669"/>
    <property type="project" value="UniProtKB-SubCell"/>
</dbReference>
<dbReference type="Proteomes" id="UP000247465">
    <property type="component" value="Chromosome"/>
</dbReference>
<protein>
    <recommendedName>
        <fullName evidence="5">Fumarate hydratase class II</fullName>
        <shortName evidence="5">Fumarase C</shortName>
        <ecNumber evidence="5">4.2.1.2</ecNumber>
    </recommendedName>
    <alternativeName>
        <fullName evidence="5">Aerobic fumarase</fullName>
    </alternativeName>
    <alternativeName>
        <fullName evidence="5">Iron-independent fumarase</fullName>
    </alternativeName>
</protein>
<evidence type="ECO:0000256" key="5">
    <source>
        <dbReference type="HAMAP-Rule" id="MF_00743"/>
    </source>
</evidence>
<dbReference type="FunFam" id="1.10.40.30:FF:000002">
    <property type="entry name" value="Fumarate hydratase class II"/>
    <property type="match status" value="1"/>
</dbReference>
<evidence type="ECO:0000256" key="1">
    <source>
        <dbReference type="ARBA" id="ARBA00009084"/>
    </source>
</evidence>
<organism evidence="8 9">
    <name type="scientific">Candidatus Moanibacter tarae</name>
    <dbReference type="NCBI Taxonomy" id="2200854"/>
    <lineage>
        <taxon>Bacteria</taxon>
        <taxon>Pseudomonadati</taxon>
        <taxon>Verrucomicrobiota</taxon>
        <taxon>Opitutia</taxon>
        <taxon>Puniceicoccales</taxon>
        <taxon>Puniceicoccales incertae sedis</taxon>
        <taxon>Candidatus Moanibacter</taxon>
    </lineage>
</organism>
<dbReference type="EMBL" id="CP029803">
    <property type="protein sequence ID" value="AWT59957.1"/>
    <property type="molecule type" value="Genomic_DNA"/>
</dbReference>
<dbReference type="InterPro" id="IPR008948">
    <property type="entry name" value="L-Aspartase-like"/>
</dbReference>
<dbReference type="PRINTS" id="PR00149">
    <property type="entry name" value="FUMRATELYASE"/>
</dbReference>
<dbReference type="HAMAP" id="MF_00743">
    <property type="entry name" value="FumaraseC"/>
    <property type="match status" value="1"/>
</dbReference>
<sequence length="450" mass="48065">MGEMEVPDEALYGASTQRAVLNFPISGHRMPEGFIRGLGLVKSACATANEDLKQLAPNKAELIRSSAREIAEGGLAEQFPVDVFQTGSGTSSNTNINEVIANRASQMVGEQIGSRIPIHPNDDVNMGQSSNDIVPTALHVSVAVALNNILVPSLIQLESSLLKKAEQWNGIVKIGRTHLMDATPLTLGQEFSGYATQVNKSVERANRAIEALQELAIGGTAVGTGINCHPEFAAKVVALLSEETGIKFREADNHFEAQGGRDDAVEVAGHLNTIAASLTKIAHDVRMLGSGPRSGLGELNLPATQPGSSIMPGKVNPVMSEMLIQVAIYSMGLCHSVIVGGRDGHFELNVTIPLIAYSLHEAIGCLGRGAQVFADRCIDGIEVNKERCSNLVEHSLMLVTALNPHIGYDRAAEVAKIAYSENKTLRQVLLEKGWLDEETIDQALDPTSMV</sequence>
<dbReference type="NCBIfam" id="NF008909">
    <property type="entry name" value="PRK12273.1"/>
    <property type="match status" value="1"/>
</dbReference>
<dbReference type="GO" id="GO:0004333">
    <property type="term" value="F:fumarate hydratase activity"/>
    <property type="evidence" value="ECO:0007669"/>
    <property type="project" value="UniProtKB-UniRule"/>
</dbReference>
<comment type="pathway">
    <text evidence="5">Carbohydrate metabolism; tricarboxylic acid cycle; (S)-malate from fumarate: step 1/1.</text>
</comment>
<evidence type="ECO:0000259" key="6">
    <source>
        <dbReference type="Pfam" id="PF00206"/>
    </source>
</evidence>
<evidence type="ECO:0000256" key="2">
    <source>
        <dbReference type="ARBA" id="ARBA00022490"/>
    </source>
</evidence>
<dbReference type="FunFam" id="1.10.275.10:FF:000001">
    <property type="entry name" value="Fumarate hydratase, mitochondrial"/>
    <property type="match status" value="1"/>
</dbReference>
<dbReference type="PANTHER" id="PTHR11444:SF22">
    <property type="entry name" value="FUMARATE HYDRATASE CLASS II"/>
    <property type="match status" value="1"/>
</dbReference>
<feature type="binding site" evidence="5">
    <location>
        <position position="309"/>
    </location>
    <ligand>
        <name>substrate</name>
    </ligand>
</feature>
<dbReference type="FunFam" id="1.20.200.10:FF:000001">
    <property type="entry name" value="Fumarate hydratase, mitochondrial"/>
    <property type="match status" value="1"/>
</dbReference>
<evidence type="ECO:0000259" key="7">
    <source>
        <dbReference type="Pfam" id="PF10415"/>
    </source>
</evidence>
<evidence type="ECO:0000256" key="3">
    <source>
        <dbReference type="ARBA" id="ARBA00022532"/>
    </source>
</evidence>
<comment type="similarity">
    <text evidence="1 5">Belongs to the class-II fumarase/aspartase family. Fumarase subfamily.</text>
</comment>
<comment type="function">
    <text evidence="5">Involved in the TCA cycle. Catalyzes the stereospecific interconversion of fumarate to L-malate.</text>
</comment>
<feature type="active site" evidence="5">
    <location>
        <position position="308"/>
    </location>
</feature>
<comment type="subcellular location">
    <subcellularLocation>
        <location evidence="5">Cytoplasm</location>
    </subcellularLocation>
</comment>
<dbReference type="Gene3D" id="1.10.40.30">
    <property type="entry name" value="Fumarase/aspartase (C-terminal domain)"/>
    <property type="match status" value="1"/>
</dbReference>
<feature type="active site" description="Proton donor/acceptor" evidence="5">
    <location>
        <position position="178"/>
    </location>
</feature>
<feature type="binding site" description="in site B" evidence="5">
    <location>
        <begin position="119"/>
        <end position="122"/>
    </location>
    <ligand>
        <name>substrate</name>
    </ligand>
</feature>
<dbReference type="GO" id="GO:0006106">
    <property type="term" value="P:fumarate metabolic process"/>
    <property type="evidence" value="ECO:0007669"/>
    <property type="project" value="InterPro"/>
</dbReference>
<feature type="binding site" evidence="5">
    <location>
        <position position="177"/>
    </location>
    <ligand>
        <name>substrate</name>
    </ligand>
</feature>
<comment type="subunit">
    <text evidence="5">Homotetramer.</text>
</comment>
<feature type="binding site" evidence="5">
    <location>
        <begin position="314"/>
        <end position="316"/>
    </location>
    <ligand>
        <name>substrate</name>
    </ligand>
</feature>
<dbReference type="InterPro" id="IPR022761">
    <property type="entry name" value="Fumarate_lyase_N"/>
</dbReference>
<dbReference type="InterPro" id="IPR005677">
    <property type="entry name" value="Fum_hydII"/>
</dbReference>
<feature type="binding site" evidence="5">
    <location>
        <begin position="129"/>
        <end position="131"/>
    </location>
    <ligand>
        <name>substrate</name>
    </ligand>
</feature>
<keyword evidence="4 5" id="KW-0456">Lyase</keyword>
<dbReference type="KEGG" id="mtar:DF168_01155"/>
<dbReference type="InterPro" id="IPR020557">
    <property type="entry name" value="Fumarate_lyase_CS"/>
</dbReference>
<evidence type="ECO:0000256" key="4">
    <source>
        <dbReference type="ARBA" id="ARBA00023239"/>
    </source>
</evidence>
<feature type="domain" description="Fumarase C C-terminal" evidence="7">
    <location>
        <begin position="398"/>
        <end position="450"/>
    </location>
</feature>
<keyword evidence="3 5" id="KW-0816">Tricarboxylic acid cycle</keyword>
<dbReference type="AlphaFoldDB" id="A0A2Z4AIL1"/>
<dbReference type="Gene3D" id="1.20.200.10">
    <property type="entry name" value="Fumarase/aspartase (Central domain)"/>
    <property type="match status" value="1"/>
</dbReference>
<feature type="site" description="Important for catalytic activity" evidence="5">
    <location>
        <position position="321"/>
    </location>
</feature>
<dbReference type="InterPro" id="IPR000362">
    <property type="entry name" value="Fumarate_lyase_fam"/>
</dbReference>
<dbReference type="CDD" id="cd01362">
    <property type="entry name" value="Fumarase_classII"/>
    <property type="match status" value="1"/>
</dbReference>
<feature type="domain" description="Fumarate lyase N-terminal" evidence="6">
    <location>
        <begin position="2"/>
        <end position="328"/>
    </location>
</feature>
<feature type="binding site" evidence="5">
    <location>
        <begin position="88"/>
        <end position="90"/>
    </location>
    <ligand>
        <name>substrate</name>
    </ligand>
</feature>
<dbReference type="GO" id="GO:0006099">
    <property type="term" value="P:tricarboxylic acid cycle"/>
    <property type="evidence" value="ECO:0007669"/>
    <property type="project" value="UniProtKB-UniRule"/>
</dbReference>
<dbReference type="Pfam" id="PF10415">
    <property type="entry name" value="FumaraseC_C"/>
    <property type="match status" value="1"/>
</dbReference>
<dbReference type="UniPathway" id="UPA00223">
    <property type="reaction ID" value="UER01007"/>
</dbReference>
<comment type="miscellaneous">
    <text evidence="5">There are 2 substrate-binding sites: the catalytic A site, and the non-catalytic B site that may play a role in the transfer of substrate or product between the active site and the solvent. Alternatively, the B site may bind allosteric effectors.</text>
</comment>
<evidence type="ECO:0000313" key="9">
    <source>
        <dbReference type="Proteomes" id="UP000247465"/>
    </source>
</evidence>
<proteinExistence type="inferred from homology"/>
<accession>A0A2Z4AIL1</accession>
<dbReference type="Gene3D" id="1.10.275.10">
    <property type="entry name" value="Fumarase/aspartase (N-terminal domain)"/>
    <property type="match status" value="1"/>
</dbReference>
<dbReference type="InterPro" id="IPR024083">
    <property type="entry name" value="Fumarase/histidase_N"/>
</dbReference>
<gene>
    <name evidence="5 8" type="primary">fumC</name>
    <name evidence="8" type="ORF">DF168_01155</name>
</gene>